<dbReference type="AlphaFoldDB" id="A0AAD7CJF2"/>
<proteinExistence type="predicted"/>
<evidence type="ECO:0000313" key="1">
    <source>
        <dbReference type="EMBL" id="KAJ7650491.1"/>
    </source>
</evidence>
<feature type="non-terminal residue" evidence="1">
    <location>
        <position position="1"/>
    </location>
</feature>
<dbReference type="Proteomes" id="UP001221142">
    <property type="component" value="Unassembled WGS sequence"/>
</dbReference>
<reference evidence="1" key="1">
    <citation type="submission" date="2023-03" db="EMBL/GenBank/DDBJ databases">
        <title>Massive genome expansion in bonnet fungi (Mycena s.s.) driven by repeated elements and novel gene families across ecological guilds.</title>
        <authorList>
            <consortium name="Lawrence Berkeley National Laboratory"/>
            <person name="Harder C.B."/>
            <person name="Miyauchi S."/>
            <person name="Viragh M."/>
            <person name="Kuo A."/>
            <person name="Thoen E."/>
            <person name="Andreopoulos B."/>
            <person name="Lu D."/>
            <person name="Skrede I."/>
            <person name="Drula E."/>
            <person name="Henrissat B."/>
            <person name="Morin E."/>
            <person name="Kohler A."/>
            <person name="Barry K."/>
            <person name="LaButti K."/>
            <person name="Morin E."/>
            <person name="Salamov A."/>
            <person name="Lipzen A."/>
            <person name="Mereny Z."/>
            <person name="Hegedus B."/>
            <person name="Baldrian P."/>
            <person name="Stursova M."/>
            <person name="Weitz H."/>
            <person name="Taylor A."/>
            <person name="Grigoriev I.V."/>
            <person name="Nagy L.G."/>
            <person name="Martin F."/>
            <person name="Kauserud H."/>
        </authorList>
    </citation>
    <scope>NUCLEOTIDE SEQUENCE</scope>
    <source>
        <strain evidence="1">9284</strain>
    </source>
</reference>
<keyword evidence="2" id="KW-1185">Reference proteome</keyword>
<comment type="caution">
    <text evidence="1">The sequence shown here is derived from an EMBL/GenBank/DDBJ whole genome shotgun (WGS) entry which is preliminary data.</text>
</comment>
<dbReference type="CDD" id="cd00303">
    <property type="entry name" value="retropepsin_like"/>
    <property type="match status" value="1"/>
</dbReference>
<dbReference type="EMBL" id="JARKIF010000001">
    <property type="protein sequence ID" value="KAJ7650491.1"/>
    <property type="molecule type" value="Genomic_DNA"/>
</dbReference>
<name>A0AAD7CJF2_9AGAR</name>
<protein>
    <submittedName>
        <fullName evidence="1">Uncharacterized protein</fullName>
    </submittedName>
</protein>
<sequence length="125" mass="13635">VVIGGQTAYALFDSGSNTDASTPEFTKAISGVQIQLAESVKLYLGCKGSQSTINYGTCAELGFGGITGYHYFDQVNLDRYDKYGVIFDFEKRVIRFPNGPAIKAMSSLEEASLVGQRRTQESTRD</sequence>
<evidence type="ECO:0000313" key="2">
    <source>
        <dbReference type="Proteomes" id="UP001221142"/>
    </source>
</evidence>
<accession>A0AAD7CJF2</accession>
<organism evidence="1 2">
    <name type="scientific">Roridomyces roridus</name>
    <dbReference type="NCBI Taxonomy" id="1738132"/>
    <lineage>
        <taxon>Eukaryota</taxon>
        <taxon>Fungi</taxon>
        <taxon>Dikarya</taxon>
        <taxon>Basidiomycota</taxon>
        <taxon>Agaricomycotina</taxon>
        <taxon>Agaricomycetes</taxon>
        <taxon>Agaricomycetidae</taxon>
        <taxon>Agaricales</taxon>
        <taxon>Marasmiineae</taxon>
        <taxon>Mycenaceae</taxon>
        <taxon>Roridomyces</taxon>
    </lineage>
</organism>
<gene>
    <name evidence="1" type="ORF">FB45DRAFT_730943</name>
</gene>